<dbReference type="PROSITE" id="PS51471">
    <property type="entry name" value="FE2OG_OXY"/>
    <property type="match status" value="1"/>
</dbReference>
<name>A0A6P4B196_ZIZJJ</name>
<evidence type="ECO:0000259" key="5">
    <source>
        <dbReference type="PROSITE" id="PS51471"/>
    </source>
</evidence>
<dbReference type="Pfam" id="PF14226">
    <property type="entry name" value="DIOX_N"/>
    <property type="match status" value="1"/>
</dbReference>
<dbReference type="Proteomes" id="UP001652623">
    <property type="component" value="Chromosome 11"/>
</dbReference>
<organism evidence="6 7">
    <name type="scientific">Ziziphus jujuba</name>
    <name type="common">Chinese jujube</name>
    <name type="synonym">Ziziphus sativa</name>
    <dbReference type="NCBI Taxonomy" id="326968"/>
    <lineage>
        <taxon>Eukaryota</taxon>
        <taxon>Viridiplantae</taxon>
        <taxon>Streptophyta</taxon>
        <taxon>Embryophyta</taxon>
        <taxon>Tracheophyta</taxon>
        <taxon>Spermatophyta</taxon>
        <taxon>Magnoliopsida</taxon>
        <taxon>eudicotyledons</taxon>
        <taxon>Gunneridae</taxon>
        <taxon>Pentapetalae</taxon>
        <taxon>rosids</taxon>
        <taxon>fabids</taxon>
        <taxon>Rosales</taxon>
        <taxon>Rhamnaceae</taxon>
        <taxon>Paliureae</taxon>
        <taxon>Ziziphus</taxon>
    </lineage>
</organism>
<keyword evidence="1 3" id="KW-0479">Metal-binding</keyword>
<dbReference type="SUPFAM" id="SSF51197">
    <property type="entry name" value="Clavaminate synthase-like"/>
    <property type="match status" value="1"/>
</dbReference>
<accession>A0A6P4B196</accession>
<dbReference type="Pfam" id="PF03171">
    <property type="entry name" value="2OG-FeII_Oxy"/>
    <property type="match status" value="1"/>
</dbReference>
<evidence type="ECO:0000256" key="2">
    <source>
        <dbReference type="ARBA" id="ARBA00023004"/>
    </source>
</evidence>
<dbReference type="InterPro" id="IPR005123">
    <property type="entry name" value="Oxoglu/Fe-dep_dioxygenase_dom"/>
</dbReference>
<dbReference type="InterPro" id="IPR027443">
    <property type="entry name" value="IPNS-like_sf"/>
</dbReference>
<evidence type="ECO:0000313" key="7">
    <source>
        <dbReference type="RefSeq" id="XP_015902443.3"/>
    </source>
</evidence>
<evidence type="ECO:0000256" key="3">
    <source>
        <dbReference type="RuleBase" id="RU003682"/>
    </source>
</evidence>
<feature type="region of interest" description="Disordered" evidence="4">
    <location>
        <begin position="364"/>
        <end position="387"/>
    </location>
</feature>
<keyword evidence="2 3" id="KW-0408">Iron</keyword>
<reference evidence="7" key="1">
    <citation type="submission" date="2025-08" db="UniProtKB">
        <authorList>
            <consortium name="RefSeq"/>
        </authorList>
    </citation>
    <scope>IDENTIFICATION</scope>
    <source>
        <tissue evidence="7">Seedling</tissue>
    </source>
</reference>
<comment type="similarity">
    <text evidence="3">Belongs to the iron/ascorbate-dependent oxidoreductase family.</text>
</comment>
<keyword evidence="6" id="KW-1185">Reference proteome</keyword>
<evidence type="ECO:0000256" key="4">
    <source>
        <dbReference type="SAM" id="MobiDB-lite"/>
    </source>
</evidence>
<evidence type="ECO:0000313" key="6">
    <source>
        <dbReference type="Proteomes" id="UP001652623"/>
    </source>
</evidence>
<dbReference type="InterPro" id="IPR044861">
    <property type="entry name" value="IPNS-like_FE2OG_OXY"/>
</dbReference>
<protein>
    <submittedName>
        <fullName evidence="7">Gibberellin 3-beta-dioxygenase 3</fullName>
    </submittedName>
</protein>
<dbReference type="Gene3D" id="2.60.120.330">
    <property type="entry name" value="B-lactam Antibiotic, Isopenicillin N Synthase, Chain"/>
    <property type="match status" value="1"/>
</dbReference>
<dbReference type="InterPro" id="IPR050231">
    <property type="entry name" value="Iron_ascorbate_oxido_reductase"/>
</dbReference>
<dbReference type="InterPro" id="IPR026992">
    <property type="entry name" value="DIOX_N"/>
</dbReference>
<keyword evidence="3" id="KW-0560">Oxidoreductase</keyword>
<proteinExistence type="inferred from homology"/>
<dbReference type="GeneID" id="107435359"/>
<dbReference type="PANTHER" id="PTHR47990">
    <property type="entry name" value="2-OXOGLUTARATE (2OG) AND FE(II)-DEPENDENT OXYGENASE SUPERFAMILY PROTEIN-RELATED"/>
    <property type="match status" value="1"/>
</dbReference>
<sequence>MTKLTSASHFREIFQSMNSISESYKNTHMIPLDFKAVLGLPDSHTWTPTPDYPPDNPLTTNSVPVIDLFDPNAISLIRHACERLGVFQVINHGIPIDLLNELELQTRRLFSLQAERKLRAVRSPDGFTGYGLPRISTFFSKMMWSEGFSIKGSPVEHARQLWPHDHTNFCNVMEACQREMKGLSEQMIGLVLGSLGLTPEDIKWVEPRTGSRQAQDVLQLNSYPVCPDPSRAMGLAPHTDSSLLTLLYQSNDTGGLQVLVETLGWVPVNPISGAIVVNVGDLMHILSNARFKSAVHRAAVNKIHHRVSIAYFHGPPSDVKVSPLTQLTDIDHPPLYRPVTWKEYLDAKATHFDKALEVIRNNDLRKSSPLSPPPSCIVGPKDEHNLL</sequence>
<gene>
    <name evidence="7" type="primary">LOC107435359</name>
</gene>
<evidence type="ECO:0000256" key="1">
    <source>
        <dbReference type="ARBA" id="ARBA00022723"/>
    </source>
</evidence>
<feature type="domain" description="Fe2OG dioxygenase" evidence="5">
    <location>
        <begin position="213"/>
        <end position="315"/>
    </location>
</feature>
<dbReference type="RefSeq" id="XP_015902443.3">
    <property type="nucleotide sequence ID" value="XM_016046957.4"/>
</dbReference>